<reference evidence="1" key="1">
    <citation type="submission" date="2021-02" db="EMBL/GenBank/DDBJ databases">
        <authorList>
            <person name="Nowell W R."/>
        </authorList>
    </citation>
    <scope>NUCLEOTIDE SEQUENCE</scope>
</reference>
<name>A0A813M2S6_9BILA</name>
<dbReference type="AlphaFoldDB" id="A0A813M2S6"/>
<organism evidence="1 2">
    <name type="scientific">Adineta steineri</name>
    <dbReference type="NCBI Taxonomy" id="433720"/>
    <lineage>
        <taxon>Eukaryota</taxon>
        <taxon>Metazoa</taxon>
        <taxon>Spiralia</taxon>
        <taxon>Gnathifera</taxon>
        <taxon>Rotifera</taxon>
        <taxon>Eurotatoria</taxon>
        <taxon>Bdelloidea</taxon>
        <taxon>Adinetida</taxon>
        <taxon>Adinetidae</taxon>
        <taxon>Adineta</taxon>
    </lineage>
</organism>
<gene>
    <name evidence="1" type="ORF">IZO911_LOCUS995</name>
</gene>
<accession>A0A813M2S6</accession>
<proteinExistence type="predicted"/>
<evidence type="ECO:0000313" key="1">
    <source>
        <dbReference type="EMBL" id="CAF0715743.1"/>
    </source>
</evidence>
<protein>
    <submittedName>
        <fullName evidence="1">Uncharacterized protein</fullName>
    </submittedName>
</protein>
<dbReference type="EMBL" id="CAJNOE010000004">
    <property type="protein sequence ID" value="CAF0715743.1"/>
    <property type="molecule type" value="Genomic_DNA"/>
</dbReference>
<dbReference type="Gene3D" id="3.40.50.720">
    <property type="entry name" value="NAD(P)-binding Rossmann-like Domain"/>
    <property type="match status" value="1"/>
</dbReference>
<comment type="caution">
    <text evidence="1">The sequence shown here is derived from an EMBL/GenBank/DDBJ whole genome shotgun (WGS) entry which is preliminary data.</text>
</comment>
<dbReference type="Proteomes" id="UP000663860">
    <property type="component" value="Unassembled WGS sequence"/>
</dbReference>
<sequence length="118" mass="13693">MQPDVYGKIYHVLNPNNSILFADIINCMCRCAIPLESVSLEKWHNKLMTLNDRDTLIGSIGEFLHENSFEETNRISAEQYCTSISSWNLPSFNNMYLMKWLSFISDNIVHQKCTNNNI</sequence>
<evidence type="ECO:0000313" key="2">
    <source>
        <dbReference type="Proteomes" id="UP000663860"/>
    </source>
</evidence>